<feature type="compositionally biased region" description="Polar residues" evidence="1">
    <location>
        <begin position="174"/>
        <end position="193"/>
    </location>
</feature>
<feature type="domain" description="RCD1 WWE" evidence="3">
    <location>
        <begin position="51"/>
        <end position="130"/>
    </location>
</feature>
<dbReference type="AlphaFoldDB" id="A5AYY8"/>
<feature type="region of interest" description="Disordered" evidence="1">
    <location>
        <begin position="165"/>
        <end position="200"/>
    </location>
</feature>
<evidence type="ECO:0000259" key="2">
    <source>
        <dbReference type="Pfam" id="PF00644"/>
    </source>
</evidence>
<gene>
    <name evidence="4" type="ORF">VITISV_026794</name>
</gene>
<reference evidence="4" key="1">
    <citation type="journal article" date="2007" name="PLoS ONE">
        <title>The first genome sequence of an elite grapevine cultivar (Pinot noir Vitis vinifera L.): coping with a highly heterozygous genome.</title>
        <authorList>
            <person name="Velasco R."/>
            <person name="Zharkikh A."/>
            <person name="Troggio M."/>
            <person name="Cartwright D.A."/>
            <person name="Cestaro A."/>
            <person name="Pruss D."/>
            <person name="Pindo M."/>
            <person name="FitzGerald L.M."/>
            <person name="Vezzulli S."/>
            <person name="Reid J."/>
            <person name="Malacarne G."/>
            <person name="Iliev D."/>
            <person name="Coppola G."/>
            <person name="Wardell B."/>
            <person name="Micheletti D."/>
            <person name="Macalma T."/>
            <person name="Facci M."/>
            <person name="Mitchell J.T."/>
            <person name="Perazzolli M."/>
            <person name="Eldredge G."/>
            <person name="Gatto P."/>
            <person name="Oyzerski R."/>
            <person name="Moretto M."/>
            <person name="Gutin N."/>
            <person name="Stefanini M."/>
            <person name="Chen Y."/>
            <person name="Segala C."/>
            <person name="Davenport C."/>
            <person name="Dematte L."/>
            <person name="Mraz A."/>
            <person name="Battilana J."/>
            <person name="Stormo K."/>
            <person name="Costa F."/>
            <person name="Tao Q."/>
            <person name="Si-Ammour A."/>
            <person name="Harkins T."/>
            <person name="Lackey A."/>
            <person name="Perbost C."/>
            <person name="Taillon B."/>
            <person name="Stella A."/>
            <person name="Solovyev V."/>
            <person name="Fawcett J.A."/>
            <person name="Sterck L."/>
            <person name="Vandepoele K."/>
            <person name="Grando S.M."/>
            <person name="Toppo S."/>
            <person name="Moser C."/>
            <person name="Lanchbury J."/>
            <person name="Bogden R."/>
            <person name="Skolnick M."/>
            <person name="Sgaramella V."/>
            <person name="Bhatnagar S.K."/>
            <person name="Fontana P."/>
            <person name="Gutin A."/>
            <person name="Van de Peer Y."/>
            <person name="Salamini F."/>
            <person name="Viola R."/>
        </authorList>
    </citation>
    <scope>NUCLEOTIDE SEQUENCE</scope>
</reference>
<dbReference type="Pfam" id="PF23467">
    <property type="entry name" value="WWE_5"/>
    <property type="match status" value="1"/>
</dbReference>
<dbReference type="GO" id="GO:0003950">
    <property type="term" value="F:NAD+ poly-ADP-ribosyltransferase activity"/>
    <property type="evidence" value="ECO:0007669"/>
    <property type="project" value="InterPro"/>
</dbReference>
<protein>
    <submittedName>
        <fullName evidence="4">Uncharacterized protein</fullName>
    </submittedName>
</protein>
<dbReference type="InterPro" id="IPR044964">
    <property type="entry name" value="RCD1/SRO1-5"/>
</dbReference>
<name>A5AYY8_VITVI</name>
<dbReference type="InterPro" id="IPR057823">
    <property type="entry name" value="WWE_RCD1"/>
</dbReference>
<dbReference type="PANTHER" id="PTHR32263:SF19">
    <property type="entry name" value="OS03G0230300 PROTEIN"/>
    <property type="match status" value="1"/>
</dbReference>
<dbReference type="InterPro" id="IPR012317">
    <property type="entry name" value="Poly(ADP-ribose)pol_cat_dom"/>
</dbReference>
<dbReference type="Gene3D" id="3.90.228.10">
    <property type="match status" value="1"/>
</dbReference>
<evidence type="ECO:0000259" key="3">
    <source>
        <dbReference type="Pfam" id="PF23467"/>
    </source>
</evidence>
<proteinExistence type="predicted"/>
<evidence type="ECO:0000256" key="1">
    <source>
        <dbReference type="SAM" id="MobiDB-lite"/>
    </source>
</evidence>
<dbReference type="ExpressionAtlas" id="A5AYY8">
    <property type="expression patterns" value="baseline and differential"/>
</dbReference>
<organism evidence="4">
    <name type="scientific">Vitis vinifera</name>
    <name type="common">Grape</name>
    <dbReference type="NCBI Taxonomy" id="29760"/>
    <lineage>
        <taxon>Eukaryota</taxon>
        <taxon>Viridiplantae</taxon>
        <taxon>Streptophyta</taxon>
        <taxon>Embryophyta</taxon>
        <taxon>Tracheophyta</taxon>
        <taxon>Spermatophyta</taxon>
        <taxon>Magnoliopsida</taxon>
        <taxon>eudicotyledons</taxon>
        <taxon>Gunneridae</taxon>
        <taxon>Pentapetalae</taxon>
        <taxon>rosids</taxon>
        <taxon>Vitales</taxon>
        <taxon>Vitaceae</taxon>
        <taxon>Viteae</taxon>
        <taxon>Vitis</taxon>
    </lineage>
</organism>
<evidence type="ECO:0000313" key="4">
    <source>
        <dbReference type="EMBL" id="CAN78474.1"/>
    </source>
</evidence>
<sequence>MASILPSEISRPKINVPRIGAVVPPNPRIRCKDYVQDCCSSHLEVQNQANFERSGVPSRFMFYRDGSWVDFPSQVLENVRPGFLERKTTMDVSIDGSEYRFDFLRMLQIDILTGKGRSIAWIDANGKCFFPKLFVSEEAADGSENLNTKSKIRFGEYFGKRKRERLESQEESEGNSSTNREAVSRRWNSNDQEAVSKRQRIQTTCDSETCKWPNVKLMKKGGRPYAMAEKFFLSRLKDTDPAVRVTAIHQCTWKGPLEKARWDVFHKQMERTKAAQGICNTTFAWHGTSAKTVASILTYGFGVRSQIDGSEPHGFGIYLSSVRLPHISAMMSEADDNEEKHVLLCRVILGNVEMVEDGPLPSSVNFDTGVDNIENPTCCYLLGQMRPLAFLKWVPYSSNAFVVKLFSKLEILLPSEKVQELESWCKTYKQKLLFQFLTTILFSLSFLASTSASNISILVIIKSLVTVKLALSKYNRDIKPPAAAAAAAPYTVHWLT</sequence>
<feature type="domain" description="PARP catalytic" evidence="2">
    <location>
        <begin position="270"/>
        <end position="357"/>
    </location>
</feature>
<dbReference type="Pfam" id="PF00644">
    <property type="entry name" value="PARP"/>
    <property type="match status" value="1"/>
</dbReference>
<dbReference type="EMBL" id="AM440723">
    <property type="protein sequence ID" value="CAN78474.1"/>
    <property type="molecule type" value="Genomic_DNA"/>
</dbReference>
<dbReference type="SUPFAM" id="SSF56399">
    <property type="entry name" value="ADP-ribosylation"/>
    <property type="match status" value="1"/>
</dbReference>
<dbReference type="PANTHER" id="PTHR32263">
    <property type="entry name" value="INACTIVE POLY [ADP-RIBOSE] POLYMERASE SRO4-RELATED"/>
    <property type="match status" value="1"/>
</dbReference>
<accession>A5AYY8</accession>